<organism evidence="2 3">
    <name type="scientific">Tannerella forsythia (strain ATCC 43037 / JCM 10827 / CCUG 21028 A / KCTC 5666 / FDC 338)</name>
    <name type="common">Bacteroides forsythus</name>
    <dbReference type="NCBI Taxonomy" id="203275"/>
    <lineage>
        <taxon>Bacteria</taxon>
        <taxon>Pseudomonadati</taxon>
        <taxon>Bacteroidota</taxon>
        <taxon>Bacteroidia</taxon>
        <taxon>Bacteroidales</taxon>
        <taxon>Tannerellaceae</taxon>
        <taxon>Tannerella</taxon>
    </lineage>
</organism>
<proteinExistence type="predicted"/>
<dbReference type="KEGG" id="tfo:BFO_2242"/>
<feature type="signal peptide" evidence="1">
    <location>
        <begin position="1"/>
        <end position="21"/>
    </location>
</feature>
<evidence type="ECO:0000313" key="3">
    <source>
        <dbReference type="Proteomes" id="UP000005436"/>
    </source>
</evidence>
<protein>
    <recommendedName>
        <fullName evidence="4">Outer membrane protein beta-barrel domain-containing protein</fullName>
    </recommendedName>
</protein>
<dbReference type="STRING" id="203275.BFO_2242"/>
<accession>G8UJB1</accession>
<dbReference type="AlphaFoldDB" id="G8UJB1"/>
<dbReference type="HOGENOM" id="CLU_019825_0_0_10"/>
<dbReference type="Proteomes" id="UP000005436">
    <property type="component" value="Chromosome"/>
</dbReference>
<sequence length="764" mass="88266">MTKIKLSITIGLIFAVSSIQAQCLLKGSILNEENQRVSNVTIKLLNPDTTFVKGIISDNTGIYTLSDIPSGHYLISYSCIGYIPKYIQLFVNKKIQQLHPVILQTDTVFLNEIEVTASSYIRKKDHVLILPNKQQIKHASTGYDLLANLMIPGIYISPSGKITSLGNNVSLYIDGRKAIFREVQNLRPRDVEKVEYYDVPTGKYAGDFASVNYITKKYKTGGYMAADATQTIGYLKGNYNAIVKLNKGNSDYTLSTGHQMQEIEGIKEVKHEEFYFGNYHIFRDSRIKNSRIKDNNQYAQFYVSNRNDKRTLTGKLSLIRNASPQNYQEISHSYTGSQTYKQHSKTNTRHKSIMPGIYLYGFFFIKKDQQLEVSLNGNYTDNEYTRNYVEKDFESATDVKEDFYNVHVNMNYVISLKRNKSITSKLYHFHRISSSTYTGDYPKWQHLWSGETLYFVEYKQQLSKKTSLRIQPGLSSLQYQLHGEKHISRISPRLQAGLIVQPAQKHFFQIGINIGNSYPEVNTMNRVDQTIDHIQIKRGNVDMDKTNLYATNMAYAIQIGQINTQLAVSYLYANNMPVNNYYVENDKIINSFQDGNGYHECMIYLSSTWKKNNRFNIKLDSYFTRQIINRNFSFSATSFITALNMNYFWKDFAFKAYGVIPYYTIGGFYSLNHKKMHGEYGFSIGWNKKNWNIEAGVNSPFTKNNQIKTWLDTEVYRFNTIRTERANQQTAYLKLAYTFDFGRKTSREQSEVDKTIKSAILKAE</sequence>
<dbReference type="SUPFAM" id="SSF49464">
    <property type="entry name" value="Carboxypeptidase regulatory domain-like"/>
    <property type="match status" value="1"/>
</dbReference>
<dbReference type="InterPro" id="IPR008969">
    <property type="entry name" value="CarboxyPept-like_regulatory"/>
</dbReference>
<dbReference type="EMBL" id="CP003191">
    <property type="protein sequence ID" value="AEW21930.1"/>
    <property type="molecule type" value="Genomic_DNA"/>
</dbReference>
<evidence type="ECO:0000313" key="2">
    <source>
        <dbReference type="EMBL" id="AEW21930.1"/>
    </source>
</evidence>
<dbReference type="Gene3D" id="2.60.40.1120">
    <property type="entry name" value="Carboxypeptidase-like, regulatory domain"/>
    <property type="match status" value="1"/>
</dbReference>
<name>G8UJB1_TANFA</name>
<dbReference type="Pfam" id="PF13620">
    <property type="entry name" value="CarboxypepD_reg"/>
    <property type="match status" value="1"/>
</dbReference>
<evidence type="ECO:0000256" key="1">
    <source>
        <dbReference type="SAM" id="SignalP"/>
    </source>
</evidence>
<gene>
    <name evidence="2" type="ordered locus">BFO_2242</name>
</gene>
<evidence type="ECO:0008006" key="4">
    <source>
        <dbReference type="Google" id="ProtNLM"/>
    </source>
</evidence>
<dbReference type="SUPFAM" id="SSF56935">
    <property type="entry name" value="Porins"/>
    <property type="match status" value="1"/>
</dbReference>
<dbReference type="GeneID" id="34759288"/>
<keyword evidence="1" id="KW-0732">Signal</keyword>
<dbReference type="eggNOG" id="COG4771">
    <property type="taxonomic scope" value="Bacteria"/>
</dbReference>
<dbReference type="RefSeq" id="WP_014225539.1">
    <property type="nucleotide sequence ID" value="NC_016610.1"/>
</dbReference>
<keyword evidence="3" id="KW-1185">Reference proteome</keyword>
<dbReference type="PATRIC" id="fig|203275.8.peg.2032"/>
<reference evidence="3" key="1">
    <citation type="submission" date="2011-12" db="EMBL/GenBank/DDBJ databases">
        <title>Complete sequence of Tannerella forsythia ATCC 43037.</title>
        <authorList>
            <person name="Dewhirst F."/>
            <person name="Tanner A."/>
            <person name="Izard J."/>
            <person name="Brinkac L."/>
            <person name="Durkin A.S."/>
            <person name="Hostetler J."/>
            <person name="Shetty J."/>
            <person name="Torralba M."/>
            <person name="Gill S."/>
            <person name="Nelson K."/>
        </authorList>
    </citation>
    <scope>NUCLEOTIDE SEQUENCE [LARGE SCALE GENOMIC DNA]</scope>
    <source>
        <strain evidence="3">ATCC 43037 / JCM 10827 / CCUG 33226 / KCTC 5666 / FDC 338</strain>
    </source>
</reference>
<feature type="chain" id="PRO_5003518146" description="Outer membrane protein beta-barrel domain-containing protein" evidence="1">
    <location>
        <begin position="22"/>
        <end position="764"/>
    </location>
</feature>